<dbReference type="EMBL" id="CM003533">
    <property type="protein sequence ID" value="RCV29605.1"/>
    <property type="molecule type" value="Genomic_DNA"/>
</dbReference>
<dbReference type="Pfam" id="PF13968">
    <property type="entry name" value="DUF4220"/>
    <property type="match status" value="1"/>
</dbReference>
<feature type="transmembrane region" description="Helical" evidence="1">
    <location>
        <begin position="141"/>
        <end position="158"/>
    </location>
</feature>
<keyword evidence="1" id="KW-0812">Transmembrane</keyword>
<dbReference type="AlphaFoldDB" id="A0A368RHB8"/>
<reference evidence="3" key="1">
    <citation type="journal article" date="2012" name="Nat. Biotechnol.">
        <title>Reference genome sequence of the model plant Setaria.</title>
        <authorList>
            <person name="Bennetzen J.L."/>
            <person name="Schmutz J."/>
            <person name="Wang H."/>
            <person name="Percifield R."/>
            <person name="Hawkins J."/>
            <person name="Pontaroli A.C."/>
            <person name="Estep M."/>
            <person name="Feng L."/>
            <person name="Vaughn J.N."/>
            <person name="Grimwood J."/>
            <person name="Jenkins J."/>
            <person name="Barry K."/>
            <person name="Lindquist E."/>
            <person name="Hellsten U."/>
            <person name="Deshpande S."/>
            <person name="Wang X."/>
            <person name="Wu X."/>
            <person name="Mitros T."/>
            <person name="Triplett J."/>
            <person name="Yang X."/>
            <person name="Ye C.Y."/>
            <person name="Mauro-Herrera M."/>
            <person name="Wang L."/>
            <person name="Li P."/>
            <person name="Sharma M."/>
            <person name="Sharma R."/>
            <person name="Ronald P.C."/>
            <person name="Panaud O."/>
            <person name="Kellogg E.A."/>
            <person name="Brutnell T.P."/>
            <person name="Doust A.N."/>
            <person name="Tuskan G.A."/>
            <person name="Rokhsar D."/>
            <person name="Devos K.M."/>
        </authorList>
    </citation>
    <scope>NUCLEOTIDE SEQUENCE [LARGE SCALE GENOMIC DNA]</scope>
    <source>
        <strain evidence="3">Yugu1</strain>
    </source>
</reference>
<sequence>MKSLIKLFNDWEIQLLVLLSFTLQLFLFFAGSLRRHWTNMFLRFSIWMAYLGADMVAVFALGYLSRHVGSTTAGRDTLGRAQPLAFFWAPFLLVHLGGQDTITAFSMEDNNLWLRHSLNMVVQVVLTTYILWMSIGRHNMQLLISGIFIFAAGVIKYGERIWSLKYGSMESLESSTGNQYMQQLARSVDVDAGYPRTVCTGLRSMPRVHQVFTSRSSDIDMDESRLDDDELFKLVGFELGMLHNDLYTKAVVLRTRTGIILRCISQITVIVAFVTFLVSGNKHSYHRADIAVTYSLFIGGFFLDFCAIFISLRSPWTWLWLKARGCNMLARFSWFLFSNDAIGWSEKRTLRSIVAGQYNLRGWLVHTEQPRSFFSPLMMTVRKSLTLCGAQEDKIFWLSKILGWEYAKGDKIMECLQSKMYGRWYFAYATPRSVWNEYEKIMEYIQGFVGQPKNSELNDFGNMLVYMHIQTEAHLREDLFSDVESTVCRQLSRYMMYLLVTHPSLLALDTSAVATLDLWRAAANYKCSSYAGDFWERINPWSSSTEALQDLVDFWVWVIMYAAAKSRSEMHAALLARGSGELLTFVWLILAHLKWRDLSGLSWFRKMDHKEFNRTGVFGQVRGHSPISGFEH</sequence>
<feature type="transmembrane region" description="Helical" evidence="1">
    <location>
        <begin position="117"/>
        <end position="135"/>
    </location>
</feature>
<evidence type="ECO:0000313" key="3">
    <source>
        <dbReference type="EMBL" id="RCV29605.1"/>
    </source>
</evidence>
<dbReference type="PANTHER" id="PTHR31325">
    <property type="entry name" value="OS01G0798800 PROTEIN-RELATED"/>
    <property type="match status" value="1"/>
</dbReference>
<dbReference type="InterPro" id="IPR007658">
    <property type="entry name" value="DUF594"/>
</dbReference>
<reference evidence="3" key="2">
    <citation type="submission" date="2015-07" db="EMBL/GenBank/DDBJ databases">
        <authorList>
            <person name="Noorani M."/>
        </authorList>
    </citation>
    <scope>NUCLEOTIDE SEQUENCE</scope>
    <source>
        <strain evidence="3">Yugu1</strain>
    </source>
</reference>
<gene>
    <name evidence="3" type="ORF">SETIT_6G025700v2</name>
</gene>
<dbReference type="OrthoDB" id="668728at2759"/>
<accession>A0A368RHB8</accession>
<dbReference type="InterPro" id="IPR025315">
    <property type="entry name" value="DUF4220"/>
</dbReference>
<keyword evidence="1" id="KW-1133">Transmembrane helix</keyword>
<dbReference type="KEGG" id="sita:101770349"/>
<feature type="transmembrane region" description="Helical" evidence="1">
    <location>
        <begin position="45"/>
        <end position="65"/>
    </location>
</feature>
<feature type="transmembrane region" description="Helical" evidence="1">
    <location>
        <begin position="13"/>
        <end position="33"/>
    </location>
</feature>
<feature type="transmembrane region" description="Helical" evidence="1">
    <location>
        <begin position="85"/>
        <end position="105"/>
    </location>
</feature>
<feature type="domain" description="DUF4220" evidence="2">
    <location>
        <begin position="47"/>
        <end position="335"/>
    </location>
</feature>
<dbReference type="Pfam" id="PF04578">
    <property type="entry name" value="DUF594"/>
    <property type="match status" value="1"/>
</dbReference>
<proteinExistence type="predicted"/>
<evidence type="ECO:0000256" key="1">
    <source>
        <dbReference type="SAM" id="Phobius"/>
    </source>
</evidence>
<feature type="transmembrane region" description="Helical" evidence="1">
    <location>
        <begin position="290"/>
        <end position="312"/>
    </location>
</feature>
<protein>
    <recommendedName>
        <fullName evidence="2">DUF4220 domain-containing protein</fullName>
    </recommendedName>
</protein>
<dbReference type="STRING" id="4555.A0A368RHB8"/>
<feature type="transmembrane region" description="Helical" evidence="1">
    <location>
        <begin position="259"/>
        <end position="278"/>
    </location>
</feature>
<evidence type="ECO:0000259" key="2">
    <source>
        <dbReference type="Pfam" id="PF13968"/>
    </source>
</evidence>
<organism evidence="3">
    <name type="scientific">Setaria italica</name>
    <name type="common">Foxtail millet</name>
    <name type="synonym">Panicum italicum</name>
    <dbReference type="NCBI Taxonomy" id="4555"/>
    <lineage>
        <taxon>Eukaryota</taxon>
        <taxon>Viridiplantae</taxon>
        <taxon>Streptophyta</taxon>
        <taxon>Embryophyta</taxon>
        <taxon>Tracheophyta</taxon>
        <taxon>Spermatophyta</taxon>
        <taxon>Magnoliopsida</taxon>
        <taxon>Liliopsida</taxon>
        <taxon>Poales</taxon>
        <taxon>Poaceae</taxon>
        <taxon>PACMAD clade</taxon>
        <taxon>Panicoideae</taxon>
        <taxon>Panicodae</taxon>
        <taxon>Paniceae</taxon>
        <taxon>Cenchrinae</taxon>
        <taxon>Setaria</taxon>
    </lineage>
</organism>
<keyword evidence="1" id="KW-0472">Membrane</keyword>
<name>A0A368RHB8_SETIT</name>